<feature type="region of interest" description="Disordered" evidence="1">
    <location>
        <begin position="167"/>
        <end position="186"/>
    </location>
</feature>
<evidence type="ECO:0000256" key="2">
    <source>
        <dbReference type="SAM" id="Phobius"/>
    </source>
</evidence>
<proteinExistence type="predicted"/>
<feature type="compositionally biased region" description="Low complexity" evidence="1">
    <location>
        <begin position="167"/>
        <end position="177"/>
    </location>
</feature>
<gene>
    <name evidence="4" type="ORF">LTR78_007099</name>
</gene>
<evidence type="ECO:0000256" key="3">
    <source>
        <dbReference type="SAM" id="SignalP"/>
    </source>
</evidence>
<evidence type="ECO:0008006" key="6">
    <source>
        <dbReference type="Google" id="ProtNLM"/>
    </source>
</evidence>
<name>A0AAE0WJT1_9PEZI</name>
<feature type="signal peptide" evidence="3">
    <location>
        <begin position="1"/>
        <end position="23"/>
    </location>
</feature>
<keyword evidence="2" id="KW-1133">Transmembrane helix</keyword>
<evidence type="ECO:0000313" key="5">
    <source>
        <dbReference type="Proteomes" id="UP001274830"/>
    </source>
</evidence>
<organism evidence="4 5">
    <name type="scientific">Recurvomyces mirabilis</name>
    <dbReference type="NCBI Taxonomy" id="574656"/>
    <lineage>
        <taxon>Eukaryota</taxon>
        <taxon>Fungi</taxon>
        <taxon>Dikarya</taxon>
        <taxon>Ascomycota</taxon>
        <taxon>Pezizomycotina</taxon>
        <taxon>Dothideomycetes</taxon>
        <taxon>Dothideomycetidae</taxon>
        <taxon>Mycosphaerellales</taxon>
        <taxon>Teratosphaeriaceae</taxon>
        <taxon>Recurvomyces</taxon>
    </lineage>
</organism>
<reference evidence="4" key="1">
    <citation type="submission" date="2023-07" db="EMBL/GenBank/DDBJ databases">
        <title>Black Yeasts Isolated from many extreme environments.</title>
        <authorList>
            <person name="Coleine C."/>
            <person name="Stajich J.E."/>
            <person name="Selbmann L."/>
        </authorList>
    </citation>
    <scope>NUCLEOTIDE SEQUENCE</scope>
    <source>
        <strain evidence="4">CCFEE 5485</strain>
    </source>
</reference>
<evidence type="ECO:0000256" key="1">
    <source>
        <dbReference type="SAM" id="MobiDB-lite"/>
    </source>
</evidence>
<dbReference type="AlphaFoldDB" id="A0AAE0WJT1"/>
<keyword evidence="5" id="KW-1185">Reference proteome</keyword>
<keyword evidence="3" id="KW-0732">Signal</keyword>
<accession>A0AAE0WJT1</accession>
<dbReference type="Proteomes" id="UP001274830">
    <property type="component" value="Unassembled WGS sequence"/>
</dbReference>
<feature type="region of interest" description="Disordered" evidence="1">
    <location>
        <begin position="70"/>
        <end position="101"/>
    </location>
</feature>
<feature type="compositionally biased region" description="Polar residues" evidence="1">
    <location>
        <begin position="71"/>
        <end position="85"/>
    </location>
</feature>
<keyword evidence="2" id="KW-0812">Transmembrane</keyword>
<dbReference type="EMBL" id="JAUTXT010000028">
    <property type="protein sequence ID" value="KAK3672988.1"/>
    <property type="molecule type" value="Genomic_DNA"/>
</dbReference>
<keyword evidence="2" id="KW-0472">Membrane</keyword>
<evidence type="ECO:0000313" key="4">
    <source>
        <dbReference type="EMBL" id="KAK3672988.1"/>
    </source>
</evidence>
<feature type="chain" id="PRO_5042126210" description="Sushi domain-containing protein" evidence="3">
    <location>
        <begin position="24"/>
        <end position="815"/>
    </location>
</feature>
<comment type="caution">
    <text evidence="4">The sequence shown here is derived from an EMBL/GenBank/DDBJ whole genome shotgun (WGS) entry which is preliminary data.</text>
</comment>
<sequence length="815" mass="84990">MKTRSTLCSAAALTAVSARFVEAAGSIAHLPPQNTTALGPESIHVVTPMVPEQTLMSLLASTTTNTQNTTSVISSATQSSTTDSPAQAYRHHNESNGVETGSPAVSKAIEVFLWTFSALPALTLLINGRLEGLIILLLLSVSTASASSISRPTFTVTEYATITVTTTDTPTTTTPSPLTTPPPPPPTAVHATFDEKKVCYQNVNGLLFPTPCITYDVMITVHGPAQPGSPPGPVCWSDGTELPCNYVHSGAKENRQVSSAAIQVILATALTVWLGRRALGLMVLVLMAMINGEASTVPSPSAISTVMESATVTVTVTGIAIPATDITVLTTPPPTTALPAFDEKDVVCYQTVNGLAYQTPCQTFNVWTAVEAPGQSGPVCQEGGTVLPCVDTGMLHSRARNERIIPSVLGLLAMVGGVVLVLGPRGVWILPFALLLMGLLGLADATTSLSEPTITGTGTGTSTALVPYANTVPDLPIFTTAIPNATTTDEKAPGCYYSSAGLLLPSPCPAGIPAPQPPLGPGQCMRNGLVYDCTETYMTPSGAPSNQLVGASGALLGISLLVAHQDVLSIEMLIGLWISGMGGFGVAAQVMSQEHVETPMTTVVPTATKADRIAGPVVLANACPTMYGMQACPLPAPSEPVVRSAASRFSGSIIFQTVSQVAAHALESEAMYLLILAAYAIPTRRALAPHLLATRATIARAQSLSQARHLPGLTSIPLPELAVNTSTIASVTVTETSFIKWTGAQFTPTVTHFIAVCTPYCASVNDNGQCQQVEGLSLVGWSWAEGNHNILDTTVHVEERFEHYANAAYNGDFSQ</sequence>
<protein>
    <recommendedName>
        <fullName evidence="6">Sushi domain-containing protein</fullName>
    </recommendedName>
</protein>
<feature type="transmembrane region" description="Helical" evidence="2">
    <location>
        <begin position="404"/>
        <end position="422"/>
    </location>
</feature>